<dbReference type="Gene3D" id="1.10.10.10">
    <property type="entry name" value="Winged helix-like DNA-binding domain superfamily/Winged helix DNA-binding domain"/>
    <property type="match status" value="1"/>
</dbReference>
<dbReference type="InterPro" id="IPR011006">
    <property type="entry name" value="CheY-like_superfamily"/>
</dbReference>
<dbReference type="SUPFAM" id="SSF52172">
    <property type="entry name" value="CheY-like"/>
    <property type="match status" value="1"/>
</dbReference>
<dbReference type="Proteomes" id="UP000322634">
    <property type="component" value="Unassembled WGS sequence"/>
</dbReference>
<proteinExistence type="predicted"/>
<keyword evidence="2" id="KW-1185">Reference proteome</keyword>
<dbReference type="AlphaFoldDB" id="A0A5D0U9G7"/>
<reference evidence="1 2" key="1">
    <citation type="submission" date="2019-08" db="EMBL/GenBank/DDBJ databases">
        <title>Actinomadura sp. nov. CYP1-5 isolated from mountain soil.</title>
        <authorList>
            <person name="Songsumanus A."/>
            <person name="Kuncharoen N."/>
            <person name="Kudo T."/>
            <person name="Yuki M."/>
            <person name="Igarashi Y."/>
            <person name="Tanasupawat S."/>
        </authorList>
    </citation>
    <scope>NUCLEOTIDE SEQUENCE [LARGE SCALE GENOMIC DNA]</scope>
    <source>
        <strain evidence="1 2">GKU157</strain>
    </source>
</reference>
<dbReference type="InterPro" id="IPR036388">
    <property type="entry name" value="WH-like_DNA-bd_sf"/>
</dbReference>
<sequence length="330" mass="36494">MGTSGARACIDILGVARIRPPGGDPIELPPARAAVLIRLLLAEAQEVPQQRLQQLLPHDGGEQAVQKHVSDLRAQLKRYGVQVPPMKRYAGTYHLPLDGIVVDAFQFRDGVAGLADPPAGDEIDALLKLWRGDPRAVHPNVPSRLWRSVFDARDRLLSVVAGPAVTRLALGQWWRFADLFPADEKVDQVTGLLAPAKDRTADPVPRLLIVEDHIGEHLRDRLTPYDCTVITSPKCWHDFLATTGGKFDFAVALVDLHLNEESDDYGGLDVLAYMRDHVPRIPTVLLTAYTTPGIVDDMKEKYRIDLIVHKDPSGSVADVREAVSRLLRLH</sequence>
<dbReference type="EMBL" id="VSFF01000006">
    <property type="protein sequence ID" value="TYC14333.1"/>
    <property type="molecule type" value="Genomic_DNA"/>
</dbReference>
<dbReference type="OrthoDB" id="3962147at2"/>
<comment type="caution">
    <text evidence="1">The sequence shown here is derived from an EMBL/GenBank/DDBJ whole genome shotgun (WGS) entry which is preliminary data.</text>
</comment>
<evidence type="ECO:0000313" key="1">
    <source>
        <dbReference type="EMBL" id="TYC14333.1"/>
    </source>
</evidence>
<dbReference type="RefSeq" id="WP_148350723.1">
    <property type="nucleotide sequence ID" value="NZ_JBHSBF010000036.1"/>
</dbReference>
<gene>
    <name evidence="1" type="ORF">FXF65_15825</name>
</gene>
<dbReference type="Gene3D" id="3.40.50.2300">
    <property type="match status" value="1"/>
</dbReference>
<organism evidence="1 2">
    <name type="scientific">Actinomadura syzygii</name>
    <dbReference type="NCBI Taxonomy" id="1427538"/>
    <lineage>
        <taxon>Bacteria</taxon>
        <taxon>Bacillati</taxon>
        <taxon>Actinomycetota</taxon>
        <taxon>Actinomycetes</taxon>
        <taxon>Streptosporangiales</taxon>
        <taxon>Thermomonosporaceae</taxon>
        <taxon>Actinomadura</taxon>
    </lineage>
</organism>
<accession>A0A5D0U9G7</accession>
<name>A0A5D0U9G7_9ACTN</name>
<protein>
    <submittedName>
        <fullName evidence="1">Response regulator</fullName>
    </submittedName>
</protein>
<evidence type="ECO:0000313" key="2">
    <source>
        <dbReference type="Proteomes" id="UP000322634"/>
    </source>
</evidence>